<keyword evidence="1" id="KW-0472">Membrane</keyword>
<sequence length="141" mass="15710">METNNRKIAYQQKWDMISIGASLACAVHCVLLPVLFTTLPLFGMEILENIYLEVFTILVSLFVGGRALWRGYRLHHGRKSLLYVFLVGMLLMVSGNLLHGSLVEVGFKLGGAVLVVWAHVKNWQYGRDGGTCKTVSISGRQ</sequence>
<organism evidence="2 3">
    <name type="scientific">Chitinophaga horti</name>
    <dbReference type="NCBI Taxonomy" id="2920382"/>
    <lineage>
        <taxon>Bacteria</taxon>
        <taxon>Pseudomonadati</taxon>
        <taxon>Bacteroidota</taxon>
        <taxon>Chitinophagia</taxon>
        <taxon>Chitinophagales</taxon>
        <taxon>Chitinophagaceae</taxon>
        <taxon>Chitinophaga</taxon>
    </lineage>
</organism>
<feature type="transmembrane region" description="Helical" evidence="1">
    <location>
        <begin position="50"/>
        <end position="69"/>
    </location>
</feature>
<name>A0ABY6J6V7_9BACT</name>
<proteinExistence type="predicted"/>
<evidence type="ECO:0000313" key="3">
    <source>
        <dbReference type="Proteomes" id="UP001162741"/>
    </source>
</evidence>
<evidence type="ECO:0000313" key="2">
    <source>
        <dbReference type="EMBL" id="UYQ94031.1"/>
    </source>
</evidence>
<reference evidence="2" key="1">
    <citation type="submission" date="2022-10" db="EMBL/GenBank/DDBJ databases">
        <title>Chitinophaga sp. nov., isolated from soil.</title>
        <authorList>
            <person name="Jeon C.O."/>
        </authorList>
    </citation>
    <scope>NUCLEOTIDE SEQUENCE</scope>
    <source>
        <strain evidence="2">R8</strain>
    </source>
</reference>
<protein>
    <submittedName>
        <fullName evidence="2">MerC domain-containing protein</fullName>
    </submittedName>
</protein>
<feature type="transmembrane region" description="Helical" evidence="1">
    <location>
        <begin position="81"/>
        <end position="99"/>
    </location>
</feature>
<keyword evidence="3" id="KW-1185">Reference proteome</keyword>
<gene>
    <name evidence="2" type="ORF">MKQ68_02865</name>
</gene>
<accession>A0ABY6J6V7</accession>
<dbReference type="Proteomes" id="UP001162741">
    <property type="component" value="Chromosome"/>
</dbReference>
<keyword evidence="1" id="KW-1133">Transmembrane helix</keyword>
<feature type="transmembrane region" description="Helical" evidence="1">
    <location>
        <begin position="21"/>
        <end position="44"/>
    </location>
</feature>
<dbReference type="InterPro" id="IPR004891">
    <property type="entry name" value="Mercury-R_MerC"/>
</dbReference>
<evidence type="ECO:0000256" key="1">
    <source>
        <dbReference type="SAM" id="Phobius"/>
    </source>
</evidence>
<dbReference type="RefSeq" id="WP_244845256.1">
    <property type="nucleotide sequence ID" value="NZ_CP107006.1"/>
</dbReference>
<dbReference type="EMBL" id="CP107006">
    <property type="protein sequence ID" value="UYQ94031.1"/>
    <property type="molecule type" value="Genomic_DNA"/>
</dbReference>
<dbReference type="Pfam" id="PF03203">
    <property type="entry name" value="MerC"/>
    <property type="match status" value="1"/>
</dbReference>
<keyword evidence="1" id="KW-0812">Transmembrane</keyword>